<accession>A0A1L9RRW3</accession>
<protein>
    <recommendedName>
        <fullName evidence="3">Carboxylic ester hydrolase</fullName>
        <ecNumber evidence="3">3.1.1.-</ecNumber>
    </recommendedName>
</protein>
<evidence type="ECO:0000256" key="2">
    <source>
        <dbReference type="ARBA" id="ARBA00022801"/>
    </source>
</evidence>
<dbReference type="InterPro" id="IPR029058">
    <property type="entry name" value="AB_hydrolase_fold"/>
</dbReference>
<dbReference type="GeneID" id="63754785"/>
<evidence type="ECO:0000313" key="5">
    <source>
        <dbReference type="EMBL" id="OJJ37706.1"/>
    </source>
</evidence>
<dbReference type="Gene3D" id="3.40.50.1820">
    <property type="entry name" value="alpha/beta hydrolase"/>
    <property type="match status" value="1"/>
</dbReference>
<sequence>MAAVLKTTFLGDIRGRQDDSVTQYLGIKYATLKDSFASAELIEKREGDILDATKDGPTAVSPLLGCDLEQSAIQHSLPKKDLPQSELDCLNLNIAIPEGTTTSSKLPVFVYIHGGGFMIGANSWPQFDYTRLVKLSVEKNLPIVAVSINYRLGVFGFLTSNDLRQAGYKANNGLRDQRVALEWVQKHISDFGGDPENVTLAGESAGGASVTYHLQSDKALFRRAISMSGTNFLIKPLPLAMHEQNYKQAIAALGLTNASTERRLSTLLKTPGQDLIARIPQSALSLPAIDGDIVPSTLATYAQTADRDADNPMGKAWCEDLMIGNTQMDTSIFTVMMPHLKKNCAKKFINAIHTVLADNLSVANQILDKYGITNATEDEEAFYAALNYINDTSFFAPVLTFARGWRGNAYVYYFNEGNPWDGPWKDKASHILDVAYLFQNFREFLSPTQQAVGSAFAEDFFKFCHGIAPWPAVKGSDITKDFTARVYGPSSKGTTAGEVTQPYGGQSSRRSILFDFVDQVSLDDLAAVSAVFMSME</sequence>
<dbReference type="InterPro" id="IPR050309">
    <property type="entry name" value="Type-B_Carboxylest/Lipase"/>
</dbReference>
<dbReference type="PANTHER" id="PTHR11559">
    <property type="entry name" value="CARBOXYLESTERASE"/>
    <property type="match status" value="1"/>
</dbReference>
<dbReference type="PROSITE" id="PS00122">
    <property type="entry name" value="CARBOXYLESTERASE_B_1"/>
    <property type="match status" value="1"/>
</dbReference>
<dbReference type="InterPro" id="IPR002018">
    <property type="entry name" value="CarbesteraseB"/>
</dbReference>
<dbReference type="Proteomes" id="UP000184383">
    <property type="component" value="Unassembled WGS sequence"/>
</dbReference>
<dbReference type="GO" id="GO:0016787">
    <property type="term" value="F:hydrolase activity"/>
    <property type="evidence" value="ECO:0007669"/>
    <property type="project" value="UniProtKB-KW"/>
</dbReference>
<dbReference type="STRING" id="1073089.A0A1L9RRW3"/>
<keyword evidence="2 3" id="KW-0378">Hydrolase</keyword>
<dbReference type="EMBL" id="KV878211">
    <property type="protein sequence ID" value="OJJ37706.1"/>
    <property type="molecule type" value="Genomic_DNA"/>
</dbReference>
<gene>
    <name evidence="5" type="ORF">ASPWEDRAFT_67889</name>
</gene>
<dbReference type="InterPro" id="IPR019826">
    <property type="entry name" value="Carboxylesterase_B_AS"/>
</dbReference>
<feature type="domain" description="Carboxylesterase type B" evidence="4">
    <location>
        <begin position="5"/>
        <end position="442"/>
    </location>
</feature>
<dbReference type="EC" id="3.1.1.-" evidence="3"/>
<dbReference type="AlphaFoldDB" id="A0A1L9RRW3"/>
<dbReference type="OrthoDB" id="3200163at2759"/>
<dbReference type="Pfam" id="PF00135">
    <property type="entry name" value="COesterase"/>
    <property type="match status" value="1"/>
</dbReference>
<keyword evidence="6" id="KW-1185">Reference proteome</keyword>
<evidence type="ECO:0000313" key="6">
    <source>
        <dbReference type="Proteomes" id="UP000184383"/>
    </source>
</evidence>
<dbReference type="RefSeq" id="XP_040691382.1">
    <property type="nucleotide sequence ID" value="XM_040838937.1"/>
</dbReference>
<evidence type="ECO:0000259" key="4">
    <source>
        <dbReference type="Pfam" id="PF00135"/>
    </source>
</evidence>
<organism evidence="5 6">
    <name type="scientific">Aspergillus wentii DTO 134E9</name>
    <dbReference type="NCBI Taxonomy" id="1073089"/>
    <lineage>
        <taxon>Eukaryota</taxon>
        <taxon>Fungi</taxon>
        <taxon>Dikarya</taxon>
        <taxon>Ascomycota</taxon>
        <taxon>Pezizomycotina</taxon>
        <taxon>Eurotiomycetes</taxon>
        <taxon>Eurotiomycetidae</taxon>
        <taxon>Eurotiales</taxon>
        <taxon>Aspergillaceae</taxon>
        <taxon>Aspergillus</taxon>
        <taxon>Aspergillus subgen. Cremei</taxon>
    </lineage>
</organism>
<reference evidence="6" key="1">
    <citation type="journal article" date="2017" name="Genome Biol.">
        <title>Comparative genomics reveals high biological diversity and specific adaptations in the industrially and medically important fungal genus Aspergillus.</title>
        <authorList>
            <person name="de Vries R.P."/>
            <person name="Riley R."/>
            <person name="Wiebenga A."/>
            <person name="Aguilar-Osorio G."/>
            <person name="Amillis S."/>
            <person name="Uchima C.A."/>
            <person name="Anderluh G."/>
            <person name="Asadollahi M."/>
            <person name="Askin M."/>
            <person name="Barry K."/>
            <person name="Battaglia E."/>
            <person name="Bayram O."/>
            <person name="Benocci T."/>
            <person name="Braus-Stromeyer S.A."/>
            <person name="Caldana C."/>
            <person name="Canovas D."/>
            <person name="Cerqueira G.C."/>
            <person name="Chen F."/>
            <person name="Chen W."/>
            <person name="Choi C."/>
            <person name="Clum A."/>
            <person name="Dos Santos R.A."/>
            <person name="Damasio A.R."/>
            <person name="Diallinas G."/>
            <person name="Emri T."/>
            <person name="Fekete E."/>
            <person name="Flipphi M."/>
            <person name="Freyberg S."/>
            <person name="Gallo A."/>
            <person name="Gournas C."/>
            <person name="Habgood R."/>
            <person name="Hainaut M."/>
            <person name="Harispe M.L."/>
            <person name="Henrissat B."/>
            <person name="Hilden K.S."/>
            <person name="Hope R."/>
            <person name="Hossain A."/>
            <person name="Karabika E."/>
            <person name="Karaffa L."/>
            <person name="Karanyi Z."/>
            <person name="Krasevec N."/>
            <person name="Kuo A."/>
            <person name="Kusch H."/>
            <person name="LaButti K."/>
            <person name="Lagendijk E.L."/>
            <person name="Lapidus A."/>
            <person name="Levasseur A."/>
            <person name="Lindquist E."/>
            <person name="Lipzen A."/>
            <person name="Logrieco A.F."/>
            <person name="MacCabe A."/>
            <person name="Maekelae M.R."/>
            <person name="Malavazi I."/>
            <person name="Melin P."/>
            <person name="Meyer V."/>
            <person name="Mielnichuk N."/>
            <person name="Miskei M."/>
            <person name="Molnar A.P."/>
            <person name="Mule G."/>
            <person name="Ngan C.Y."/>
            <person name="Orejas M."/>
            <person name="Orosz E."/>
            <person name="Ouedraogo J.P."/>
            <person name="Overkamp K.M."/>
            <person name="Park H.-S."/>
            <person name="Perrone G."/>
            <person name="Piumi F."/>
            <person name="Punt P.J."/>
            <person name="Ram A.F."/>
            <person name="Ramon A."/>
            <person name="Rauscher S."/>
            <person name="Record E."/>
            <person name="Riano-Pachon D.M."/>
            <person name="Robert V."/>
            <person name="Roehrig J."/>
            <person name="Ruller R."/>
            <person name="Salamov A."/>
            <person name="Salih N.S."/>
            <person name="Samson R.A."/>
            <person name="Sandor E."/>
            <person name="Sanguinetti M."/>
            <person name="Schuetze T."/>
            <person name="Sepcic K."/>
            <person name="Shelest E."/>
            <person name="Sherlock G."/>
            <person name="Sophianopoulou V."/>
            <person name="Squina F.M."/>
            <person name="Sun H."/>
            <person name="Susca A."/>
            <person name="Todd R.B."/>
            <person name="Tsang A."/>
            <person name="Unkles S.E."/>
            <person name="van de Wiele N."/>
            <person name="van Rossen-Uffink D."/>
            <person name="Oliveira J.V."/>
            <person name="Vesth T.C."/>
            <person name="Visser J."/>
            <person name="Yu J.-H."/>
            <person name="Zhou M."/>
            <person name="Andersen M.R."/>
            <person name="Archer D.B."/>
            <person name="Baker S.E."/>
            <person name="Benoit I."/>
            <person name="Brakhage A.A."/>
            <person name="Braus G.H."/>
            <person name="Fischer R."/>
            <person name="Frisvad J.C."/>
            <person name="Goldman G.H."/>
            <person name="Houbraken J."/>
            <person name="Oakley B."/>
            <person name="Pocsi I."/>
            <person name="Scazzocchio C."/>
            <person name="Seiboth B."/>
            <person name="vanKuyk P.A."/>
            <person name="Wortman J."/>
            <person name="Dyer P.S."/>
            <person name="Grigoriev I.V."/>
        </authorList>
    </citation>
    <scope>NUCLEOTIDE SEQUENCE [LARGE SCALE GENOMIC DNA]</scope>
    <source>
        <strain evidence="6">DTO 134E9</strain>
    </source>
</reference>
<name>A0A1L9RRW3_ASPWE</name>
<evidence type="ECO:0000256" key="3">
    <source>
        <dbReference type="RuleBase" id="RU361235"/>
    </source>
</evidence>
<comment type="similarity">
    <text evidence="1 3">Belongs to the type-B carboxylesterase/lipase family.</text>
</comment>
<dbReference type="SUPFAM" id="SSF53474">
    <property type="entry name" value="alpha/beta-Hydrolases"/>
    <property type="match status" value="1"/>
</dbReference>
<dbReference type="VEuPathDB" id="FungiDB:ASPWEDRAFT_67889"/>
<evidence type="ECO:0000256" key="1">
    <source>
        <dbReference type="ARBA" id="ARBA00005964"/>
    </source>
</evidence>
<proteinExistence type="inferred from homology"/>